<dbReference type="InterPro" id="IPR015946">
    <property type="entry name" value="KH_dom-like_a/b"/>
</dbReference>
<sequence>TISLSIIGKPNAGKSSLLNKLIGQKISIVTPKVQTTRSIITGIVTIKDTQLIILDTPGIFEPKKQLEKAMVRCAWSSLHGVDLVLLIIDSTKPIDQFTLQILKKLQTLKINLIFLLNKIDSPSEYLEEIENTLRYQFIDNYILRISVLSGENVNKLLNYIQNQAKQSPWLYEEDDVTNLPMRFLAAEITREQLFLNLHQELPYNLTVQTEMWQENNRPLRKLAYAKEFEGDASPRTAAYSNVREEQSTGITYKLPAEVIVVSKDSYKTIILGKNGCKIKEIGSKARIEMQKAFDCKIHLFLFVKVHIGIIIAKKPLKENSAIITVFTENHGLYSGVIRETSRKSGSINQQGNIVDFFWQARLHEHIGMAKCELIKSYAGLLITNKIKLYAFNSIISLIKIAFHERENHNNFFPIFVKYLSSLANNFIFEEYIRFELAILQESGYGLELDKCVVTGSQENLKYVSPKSGKAVCLSEGLAYQDRLLILPQFLTSTKCEITNNDKKQAFELTSYFFNRYFFDKQQPLYEKNSQARDSFIECVLTPATYLHQ</sequence>
<feature type="region of interest" description="G1" evidence="7">
    <location>
        <begin position="8"/>
        <end position="15"/>
    </location>
</feature>
<dbReference type="Pfam" id="PF07650">
    <property type="entry name" value="KH_2"/>
    <property type="match status" value="1"/>
</dbReference>
<dbReference type="PRINTS" id="PR00326">
    <property type="entry name" value="GTP1OBG"/>
</dbReference>
<evidence type="ECO:0000313" key="10">
    <source>
        <dbReference type="Proteomes" id="UP001151699"/>
    </source>
</evidence>
<feature type="region of interest" description="G4" evidence="7">
    <location>
        <begin position="117"/>
        <end position="120"/>
    </location>
</feature>
<dbReference type="PANTHER" id="PTHR42698">
    <property type="entry name" value="GTPASE ERA"/>
    <property type="match status" value="1"/>
</dbReference>
<dbReference type="InterPro" id="IPR027417">
    <property type="entry name" value="P-loop_NTPase"/>
</dbReference>
<keyword evidence="4" id="KW-0694">RNA-binding</keyword>
<dbReference type="InterPro" id="IPR005728">
    <property type="entry name" value="RPE1"/>
</dbReference>
<keyword evidence="10" id="KW-1185">Reference proteome</keyword>
<dbReference type="InterPro" id="IPR030388">
    <property type="entry name" value="G_ERA_dom"/>
</dbReference>
<evidence type="ECO:0000256" key="5">
    <source>
        <dbReference type="ARBA" id="ARBA00023134"/>
    </source>
</evidence>
<dbReference type="PROSITE" id="PS51713">
    <property type="entry name" value="G_ERA"/>
    <property type="match status" value="1"/>
</dbReference>
<dbReference type="PANTHER" id="PTHR42698:SF1">
    <property type="entry name" value="GTPASE ERA, MITOCHONDRIAL"/>
    <property type="match status" value="1"/>
</dbReference>
<evidence type="ECO:0000313" key="9">
    <source>
        <dbReference type="EMBL" id="KAJ6645163.1"/>
    </source>
</evidence>
<dbReference type="EMBL" id="WJQU01000001">
    <property type="protein sequence ID" value="KAJ6645163.1"/>
    <property type="molecule type" value="Genomic_DNA"/>
</dbReference>
<dbReference type="InterPro" id="IPR042242">
    <property type="entry name" value="RecO_C"/>
</dbReference>
<feature type="non-terminal residue" evidence="9">
    <location>
        <position position="548"/>
    </location>
</feature>
<evidence type="ECO:0000256" key="6">
    <source>
        <dbReference type="ARBA" id="ARBA00030975"/>
    </source>
</evidence>
<dbReference type="Pfam" id="PF02565">
    <property type="entry name" value="RecO_C"/>
    <property type="match status" value="1"/>
</dbReference>
<dbReference type="SUPFAM" id="SSF57863">
    <property type="entry name" value="ArfGap/RecO-like zinc finger"/>
    <property type="match status" value="1"/>
</dbReference>
<name>A0A9Q0N7Y7_9DIPT</name>
<dbReference type="InterPro" id="IPR005225">
    <property type="entry name" value="Small_GTP-bd"/>
</dbReference>
<dbReference type="NCBIfam" id="TIGR00231">
    <property type="entry name" value="small_GTP"/>
    <property type="match status" value="1"/>
</dbReference>
<dbReference type="NCBIfam" id="TIGR00436">
    <property type="entry name" value="era"/>
    <property type="match status" value="1"/>
</dbReference>
<dbReference type="GO" id="GO:0005525">
    <property type="term" value="F:GTP binding"/>
    <property type="evidence" value="ECO:0007669"/>
    <property type="project" value="UniProtKB-UniRule"/>
</dbReference>
<dbReference type="Proteomes" id="UP001151699">
    <property type="component" value="Chromosome A"/>
</dbReference>
<feature type="region of interest" description="G2" evidence="7">
    <location>
        <begin position="34"/>
        <end position="38"/>
    </location>
</feature>
<evidence type="ECO:0000256" key="3">
    <source>
        <dbReference type="ARBA" id="ARBA00022741"/>
    </source>
</evidence>
<proteinExistence type="inferred from homology"/>
<reference evidence="9" key="1">
    <citation type="submission" date="2022-07" db="EMBL/GenBank/DDBJ databases">
        <authorList>
            <person name="Trinca V."/>
            <person name="Uliana J.V.C."/>
            <person name="Torres T.T."/>
            <person name="Ward R.J."/>
            <person name="Monesi N."/>
        </authorList>
    </citation>
    <scope>NUCLEOTIDE SEQUENCE</scope>
    <source>
        <strain evidence="9">HSMRA1968</strain>
        <tissue evidence="9">Whole embryos</tissue>
    </source>
</reference>
<dbReference type="InterPro" id="IPR005662">
    <property type="entry name" value="GTPase_Era-like"/>
</dbReference>
<dbReference type="GO" id="GO:0019843">
    <property type="term" value="F:rRNA binding"/>
    <property type="evidence" value="ECO:0007669"/>
    <property type="project" value="TreeGrafter"/>
</dbReference>
<dbReference type="HAMAP" id="MF_00201">
    <property type="entry name" value="RecO"/>
    <property type="match status" value="1"/>
</dbReference>
<evidence type="ECO:0000256" key="1">
    <source>
        <dbReference type="ARBA" id="ARBA00007921"/>
    </source>
</evidence>
<gene>
    <name evidence="9" type="primary">era</name>
    <name evidence="9" type="ORF">Bhyg_00365</name>
</gene>
<evidence type="ECO:0000256" key="4">
    <source>
        <dbReference type="ARBA" id="ARBA00022884"/>
    </source>
</evidence>
<dbReference type="SUPFAM" id="SSF52540">
    <property type="entry name" value="P-loop containing nucleoside triphosphate hydrolases"/>
    <property type="match status" value="1"/>
</dbReference>
<evidence type="ECO:0000256" key="2">
    <source>
        <dbReference type="ARBA" id="ARBA00019149"/>
    </source>
</evidence>
<dbReference type="Pfam" id="PF11967">
    <property type="entry name" value="RecO_N"/>
    <property type="match status" value="1"/>
</dbReference>
<keyword evidence="3 7" id="KW-0547">Nucleotide-binding</keyword>
<dbReference type="GO" id="GO:0006281">
    <property type="term" value="P:DNA repair"/>
    <property type="evidence" value="ECO:0007669"/>
    <property type="project" value="InterPro"/>
</dbReference>
<keyword evidence="5 7" id="KW-0342">GTP-binding</keyword>
<dbReference type="CDD" id="cd04163">
    <property type="entry name" value="Era"/>
    <property type="match status" value="1"/>
</dbReference>
<dbReference type="SUPFAM" id="SSF54814">
    <property type="entry name" value="Prokaryotic type KH domain (KH-domain type II)"/>
    <property type="match status" value="1"/>
</dbReference>
<dbReference type="OrthoDB" id="8954335at2759"/>
<dbReference type="InterPro" id="IPR037278">
    <property type="entry name" value="ARFGAP/RecO"/>
</dbReference>
<dbReference type="Pfam" id="PF01926">
    <property type="entry name" value="MMR_HSR1"/>
    <property type="match status" value="1"/>
</dbReference>
<accession>A0A9Q0N7Y7</accession>
<organism evidence="9 10">
    <name type="scientific">Pseudolycoriella hygida</name>
    <dbReference type="NCBI Taxonomy" id="35572"/>
    <lineage>
        <taxon>Eukaryota</taxon>
        <taxon>Metazoa</taxon>
        <taxon>Ecdysozoa</taxon>
        <taxon>Arthropoda</taxon>
        <taxon>Hexapoda</taxon>
        <taxon>Insecta</taxon>
        <taxon>Pterygota</taxon>
        <taxon>Neoptera</taxon>
        <taxon>Endopterygota</taxon>
        <taxon>Diptera</taxon>
        <taxon>Nematocera</taxon>
        <taxon>Sciaroidea</taxon>
        <taxon>Sciaridae</taxon>
        <taxon>Pseudolycoriella</taxon>
    </lineage>
</organism>
<dbReference type="Gene3D" id="3.30.300.20">
    <property type="match status" value="1"/>
</dbReference>
<dbReference type="NCBIfam" id="TIGR01045">
    <property type="entry name" value="RPE1"/>
    <property type="match status" value="1"/>
</dbReference>
<comment type="similarity">
    <text evidence="1 7">Belongs to the TRAFAC class TrmE-Era-EngA-EngB-Septin-like GTPase superfamily. Era GTPase family.</text>
</comment>
<dbReference type="NCBIfam" id="NF000908">
    <property type="entry name" value="PRK00089.1"/>
    <property type="match status" value="1"/>
</dbReference>
<dbReference type="CDD" id="cd22534">
    <property type="entry name" value="KH-II_Era"/>
    <property type="match status" value="1"/>
</dbReference>
<dbReference type="Gene3D" id="1.20.1440.120">
    <property type="entry name" value="Recombination protein O, C-terminal domain"/>
    <property type="match status" value="1"/>
</dbReference>
<dbReference type="AlphaFoldDB" id="A0A9Q0N7Y7"/>
<dbReference type="Gene3D" id="3.40.50.300">
    <property type="entry name" value="P-loop containing nucleotide triphosphate hydrolases"/>
    <property type="match status" value="1"/>
</dbReference>
<dbReference type="NCBIfam" id="TIGR00613">
    <property type="entry name" value="reco"/>
    <property type="match status" value="1"/>
</dbReference>
<dbReference type="GO" id="GO:0006310">
    <property type="term" value="P:DNA recombination"/>
    <property type="evidence" value="ECO:0007669"/>
    <property type="project" value="InterPro"/>
</dbReference>
<comment type="caution">
    <text evidence="9">The sequence shown here is derived from an EMBL/GenBank/DDBJ whole genome shotgun (WGS) entry which is preliminary data.</text>
</comment>
<feature type="region of interest" description="G3" evidence="7">
    <location>
        <begin position="55"/>
        <end position="58"/>
    </location>
</feature>
<dbReference type="InterPro" id="IPR003717">
    <property type="entry name" value="RecO"/>
</dbReference>
<protein>
    <recommendedName>
        <fullName evidence="2">GTPase Era, mitochondrial</fullName>
    </recommendedName>
    <alternativeName>
        <fullName evidence="6">ERA-like protein 1</fullName>
    </alternativeName>
</protein>
<dbReference type="InterPro" id="IPR009019">
    <property type="entry name" value="KH_sf_prok-type"/>
</dbReference>
<dbReference type="InterPro" id="IPR006073">
    <property type="entry name" value="GTP-bd"/>
</dbReference>
<dbReference type="GO" id="GO:0043024">
    <property type="term" value="F:ribosomal small subunit binding"/>
    <property type="evidence" value="ECO:0007669"/>
    <property type="project" value="TreeGrafter"/>
</dbReference>
<dbReference type="InterPro" id="IPR004044">
    <property type="entry name" value="KH_dom_type_2"/>
</dbReference>
<evidence type="ECO:0000256" key="7">
    <source>
        <dbReference type="PROSITE-ProRule" id="PRU01050"/>
    </source>
</evidence>
<dbReference type="GO" id="GO:0005829">
    <property type="term" value="C:cytosol"/>
    <property type="evidence" value="ECO:0007669"/>
    <property type="project" value="TreeGrafter"/>
</dbReference>
<dbReference type="GO" id="GO:0000028">
    <property type="term" value="P:ribosomal small subunit assembly"/>
    <property type="evidence" value="ECO:0007669"/>
    <property type="project" value="TreeGrafter"/>
</dbReference>
<feature type="domain" description="Era-type G" evidence="8">
    <location>
        <begin position="1"/>
        <end position="169"/>
    </location>
</feature>
<dbReference type="InterPro" id="IPR022572">
    <property type="entry name" value="DNA_rep/recomb_RecO_N"/>
</dbReference>
<feature type="region of interest" description="G5" evidence="7">
    <location>
        <begin position="145"/>
        <end position="147"/>
    </location>
</feature>
<dbReference type="HAMAP" id="MF_00367">
    <property type="entry name" value="GTPase_Era"/>
    <property type="match status" value="1"/>
</dbReference>
<evidence type="ECO:0000259" key="8">
    <source>
        <dbReference type="PROSITE" id="PS51713"/>
    </source>
</evidence>